<proteinExistence type="predicted"/>
<dbReference type="InterPro" id="IPR024079">
    <property type="entry name" value="MetalloPept_cat_dom_sf"/>
</dbReference>
<dbReference type="GO" id="GO:0008237">
    <property type="term" value="F:metallopeptidase activity"/>
    <property type="evidence" value="ECO:0007669"/>
    <property type="project" value="InterPro"/>
</dbReference>
<feature type="signal peptide" evidence="2">
    <location>
        <begin position="1"/>
        <end position="24"/>
    </location>
</feature>
<dbReference type="RefSeq" id="WP_081111881.1">
    <property type="nucleotide sequence ID" value="NZ_LUKE01000002.1"/>
</dbReference>
<protein>
    <recommendedName>
        <fullName evidence="5">Peptidase M43 pregnancy-associated plasma-A domain-containing protein</fullName>
    </recommendedName>
</protein>
<evidence type="ECO:0000313" key="4">
    <source>
        <dbReference type="Proteomes" id="UP000075320"/>
    </source>
</evidence>
<dbReference type="SUPFAM" id="SSF55486">
    <property type="entry name" value="Metalloproteases ('zincins'), catalytic domain"/>
    <property type="match status" value="1"/>
</dbReference>
<dbReference type="AlphaFoldDB" id="A0A150WLI2"/>
<feature type="region of interest" description="Disordered" evidence="1">
    <location>
        <begin position="340"/>
        <end position="361"/>
    </location>
</feature>
<evidence type="ECO:0000256" key="2">
    <source>
        <dbReference type="SAM" id="SignalP"/>
    </source>
</evidence>
<dbReference type="OrthoDB" id="6278496at2"/>
<keyword evidence="4" id="KW-1185">Reference proteome</keyword>
<reference evidence="3 4" key="1">
    <citation type="submission" date="2016-03" db="EMBL/GenBank/DDBJ databases">
        <authorList>
            <person name="Ploux O."/>
        </authorList>
    </citation>
    <scope>NUCLEOTIDE SEQUENCE [LARGE SCALE GENOMIC DNA]</scope>
    <source>
        <strain evidence="3 4">R0</strain>
    </source>
</reference>
<evidence type="ECO:0008006" key="5">
    <source>
        <dbReference type="Google" id="ProtNLM"/>
    </source>
</evidence>
<evidence type="ECO:0000313" key="3">
    <source>
        <dbReference type="EMBL" id="KYG64647.1"/>
    </source>
</evidence>
<dbReference type="EMBL" id="LUKE01000002">
    <property type="protein sequence ID" value="KYG64647.1"/>
    <property type="molecule type" value="Genomic_DNA"/>
</dbReference>
<accession>A0A150WLI2</accession>
<dbReference type="Gene3D" id="3.40.390.10">
    <property type="entry name" value="Collagenase (Catalytic Domain)"/>
    <property type="match status" value="1"/>
</dbReference>
<sequence>MMSIARILYIFILTLGLQSSFVLAATYQDIKDIKIVKEGSYWVSEWVDFEIPANTASFQINAFSSPEEFIQVTDLIAPDGTYFVQSDSGKKLTPYSQPILRNVLSLNRTLAVIKGMSSTLVPNNPILGAPRAGLWKMRTLTHYQPLMKSVSFEIVVKSQEELAKNNVDIRVLISPDSYWTREKGHVEKVIARAKESLAEAGLNLRTLSITMLAQKTPEPMDLPSEMVAIAESKNQSDAVNVYMMPSMQYQNKPINGLACIGGAIDLKTRHACFVSMYADQRGDEISLENQGKILAHEIGHYLGLFHTKDDGYYGIGAVYDKLDDTSEIITGANMMDPGIHDETPHFSKQQKQMLRLSPALR</sequence>
<organism evidence="3 4">
    <name type="scientific">Bdellovibrio bacteriovorus</name>
    <dbReference type="NCBI Taxonomy" id="959"/>
    <lineage>
        <taxon>Bacteria</taxon>
        <taxon>Pseudomonadati</taxon>
        <taxon>Bdellovibrionota</taxon>
        <taxon>Bdellovibrionia</taxon>
        <taxon>Bdellovibrionales</taxon>
        <taxon>Pseudobdellovibrionaceae</taxon>
        <taxon>Bdellovibrio</taxon>
    </lineage>
</organism>
<feature type="chain" id="PRO_5007573170" description="Peptidase M43 pregnancy-associated plasma-A domain-containing protein" evidence="2">
    <location>
        <begin position="25"/>
        <end position="361"/>
    </location>
</feature>
<comment type="caution">
    <text evidence="3">The sequence shown here is derived from an EMBL/GenBank/DDBJ whole genome shotgun (WGS) entry which is preliminary data.</text>
</comment>
<keyword evidence="2" id="KW-0732">Signal</keyword>
<dbReference type="Proteomes" id="UP000075320">
    <property type="component" value="Unassembled WGS sequence"/>
</dbReference>
<name>A0A150WLI2_BDEBC</name>
<evidence type="ECO:0000256" key="1">
    <source>
        <dbReference type="SAM" id="MobiDB-lite"/>
    </source>
</evidence>
<gene>
    <name evidence="3" type="ORF">AZI86_10550</name>
</gene>